<keyword evidence="1" id="KW-0472">Membrane</keyword>
<evidence type="ECO:0000259" key="2">
    <source>
        <dbReference type="Pfam" id="PF04235"/>
    </source>
</evidence>
<feature type="transmembrane region" description="Helical" evidence="1">
    <location>
        <begin position="151"/>
        <end position="168"/>
    </location>
</feature>
<comment type="caution">
    <text evidence="3">The sequence shown here is derived from an EMBL/GenBank/DDBJ whole genome shotgun (WGS) entry which is preliminary data.</text>
</comment>
<feature type="transmembrane region" description="Helical" evidence="1">
    <location>
        <begin position="62"/>
        <end position="89"/>
    </location>
</feature>
<dbReference type="InterPro" id="IPR007349">
    <property type="entry name" value="DUF418"/>
</dbReference>
<accession>A0A326RXH7</accession>
<feature type="transmembrane region" description="Helical" evidence="1">
    <location>
        <begin position="316"/>
        <end position="337"/>
    </location>
</feature>
<keyword evidence="4" id="KW-1185">Reference proteome</keyword>
<feature type="transmembrane region" description="Helical" evidence="1">
    <location>
        <begin position="278"/>
        <end position="296"/>
    </location>
</feature>
<feature type="transmembrane region" description="Helical" evidence="1">
    <location>
        <begin position="252"/>
        <end position="271"/>
    </location>
</feature>
<name>A0A326RXH7_9BACT</name>
<feature type="transmembrane region" description="Helical" evidence="1">
    <location>
        <begin position="22"/>
        <end position="42"/>
    </location>
</feature>
<keyword evidence="1" id="KW-0812">Transmembrane</keyword>
<protein>
    <recommendedName>
        <fullName evidence="2">DUF418 domain-containing protein</fullName>
    </recommendedName>
</protein>
<feature type="domain" description="DUF418" evidence="2">
    <location>
        <begin position="264"/>
        <end position="424"/>
    </location>
</feature>
<evidence type="ECO:0000313" key="4">
    <source>
        <dbReference type="Proteomes" id="UP000248917"/>
    </source>
</evidence>
<evidence type="ECO:0000256" key="1">
    <source>
        <dbReference type="SAM" id="Phobius"/>
    </source>
</evidence>
<dbReference type="InterPro" id="IPR052529">
    <property type="entry name" value="Bact_Transport_Assoc"/>
</dbReference>
<dbReference type="EMBL" id="QKTX01000002">
    <property type="protein sequence ID" value="PZV86332.1"/>
    <property type="molecule type" value="Genomic_DNA"/>
</dbReference>
<dbReference type="AlphaFoldDB" id="A0A326RXH7"/>
<dbReference type="PANTHER" id="PTHR30590">
    <property type="entry name" value="INNER MEMBRANE PROTEIN"/>
    <property type="match status" value="1"/>
</dbReference>
<gene>
    <name evidence="3" type="ORF">CLV31_102232</name>
</gene>
<sequence>MAEKETTYQPVAEKERMASLDIMRGFVLCGILIMNINGFGLYEAYMDPTIMGGFTGLNKVTWVVTSMFFEGTMRALFSLLFGVGMFIFLERLEAKGAGIKAADIYFRRLMWLLLFGIIHGYLFLWPGEILFDYAIMGFLVYSFRKLPPKKLLAFAFILLLIGTTWNYFDYRHAKNLVNDVREIEILKTDNLPVPDSLKGSDKEWSAYLEKRAPESISEFVKTHNQGYFSVLGLLAPINMQFESYFFYRYNAWDILSMMLIGIALFKLGILSAKADPKVYLLMVGVGYGIGFTVNYHEVKHILSENFSYLSFYYAGITYDLGRVAVAMGHVGSIMLFAQSKPIGWLMRKIAAIGQMALTNYFMHSLICMFIFTGLGWGLFGKLQRFELLYVVFSIWMFQLIISPIWLKYFQFGPLEWLWRNLSYQKIHPFKRIRS</sequence>
<dbReference type="PANTHER" id="PTHR30590:SF2">
    <property type="entry name" value="INNER MEMBRANE PROTEIN"/>
    <property type="match status" value="1"/>
</dbReference>
<evidence type="ECO:0000313" key="3">
    <source>
        <dbReference type="EMBL" id="PZV86332.1"/>
    </source>
</evidence>
<proteinExistence type="predicted"/>
<organism evidence="3 4">
    <name type="scientific">Algoriphagus aquaeductus</name>
    <dbReference type="NCBI Taxonomy" id="475299"/>
    <lineage>
        <taxon>Bacteria</taxon>
        <taxon>Pseudomonadati</taxon>
        <taxon>Bacteroidota</taxon>
        <taxon>Cytophagia</taxon>
        <taxon>Cytophagales</taxon>
        <taxon>Cyclobacteriaceae</taxon>
        <taxon>Algoriphagus</taxon>
    </lineage>
</organism>
<keyword evidence="1" id="KW-1133">Transmembrane helix</keyword>
<dbReference type="RefSeq" id="WP_245943311.1">
    <property type="nucleotide sequence ID" value="NZ_QKTX01000002.1"/>
</dbReference>
<dbReference type="Proteomes" id="UP000248917">
    <property type="component" value="Unassembled WGS sequence"/>
</dbReference>
<dbReference type="Pfam" id="PF04235">
    <property type="entry name" value="DUF418"/>
    <property type="match status" value="1"/>
</dbReference>
<feature type="transmembrane region" description="Helical" evidence="1">
    <location>
        <begin position="109"/>
        <end position="131"/>
    </location>
</feature>
<feature type="transmembrane region" description="Helical" evidence="1">
    <location>
        <begin position="357"/>
        <end position="379"/>
    </location>
</feature>
<feature type="transmembrane region" description="Helical" evidence="1">
    <location>
        <begin position="385"/>
        <end position="406"/>
    </location>
</feature>
<reference evidence="3 4" key="1">
    <citation type="submission" date="2018-06" db="EMBL/GenBank/DDBJ databases">
        <title>Genomic Encyclopedia of Archaeal and Bacterial Type Strains, Phase II (KMG-II): from individual species to whole genera.</title>
        <authorList>
            <person name="Goeker M."/>
        </authorList>
    </citation>
    <scope>NUCLEOTIDE SEQUENCE [LARGE SCALE GENOMIC DNA]</scope>
    <source>
        <strain evidence="3 4">T4</strain>
    </source>
</reference>